<dbReference type="InterPro" id="IPR044246">
    <property type="entry name" value="ZFP3-like"/>
</dbReference>
<dbReference type="PROSITE" id="PS50157">
    <property type="entry name" value="ZINC_FINGER_C2H2_2"/>
    <property type="match status" value="1"/>
</dbReference>
<feature type="region of interest" description="Disordered" evidence="7">
    <location>
        <begin position="220"/>
        <end position="245"/>
    </location>
</feature>
<proteinExistence type="predicted"/>
<dbReference type="GO" id="GO:0005634">
    <property type="term" value="C:nucleus"/>
    <property type="evidence" value="ECO:0007669"/>
    <property type="project" value="UniProtKB-SubCell"/>
</dbReference>
<keyword evidence="5" id="KW-0539">Nucleus</keyword>
<keyword evidence="10" id="KW-1185">Reference proteome</keyword>
<evidence type="ECO:0000256" key="6">
    <source>
        <dbReference type="PROSITE-ProRule" id="PRU00042"/>
    </source>
</evidence>
<evidence type="ECO:0000256" key="3">
    <source>
        <dbReference type="ARBA" id="ARBA00022771"/>
    </source>
</evidence>
<accession>A0AAD6KXT9</accession>
<dbReference type="SUPFAM" id="SSF57667">
    <property type="entry name" value="beta-beta-alpha zinc fingers"/>
    <property type="match status" value="1"/>
</dbReference>
<feature type="domain" description="C2H2-type" evidence="8">
    <location>
        <begin position="291"/>
        <end position="318"/>
    </location>
</feature>
<dbReference type="Proteomes" id="UP001162972">
    <property type="component" value="Chromosome 10"/>
</dbReference>
<name>A0AAD6KXT9_9ROSI</name>
<keyword evidence="2" id="KW-0479">Metal-binding</keyword>
<evidence type="ECO:0000313" key="10">
    <source>
        <dbReference type="Proteomes" id="UP001162972"/>
    </source>
</evidence>
<keyword evidence="3 6" id="KW-0863">Zinc-finger</keyword>
<reference evidence="9 10" key="1">
    <citation type="journal article" date="2023" name="Int. J. Mol. Sci.">
        <title>De Novo Assembly and Annotation of 11 Diverse Shrub Willow (Salix) Genomes Reveals Novel Gene Organization in Sex-Linked Regions.</title>
        <authorList>
            <person name="Hyden B."/>
            <person name="Feng K."/>
            <person name="Yates T.B."/>
            <person name="Jawdy S."/>
            <person name="Cereghino C."/>
            <person name="Smart L.B."/>
            <person name="Muchero W."/>
        </authorList>
    </citation>
    <scope>NUCLEOTIDE SEQUENCE [LARGE SCALE GENOMIC DNA]</scope>
    <source>
        <tissue evidence="9">Shoot tip</tissue>
    </source>
</reference>
<dbReference type="EMBL" id="JAPFFJ010000003">
    <property type="protein sequence ID" value="KAJ6431633.1"/>
    <property type="molecule type" value="Genomic_DNA"/>
</dbReference>
<dbReference type="GO" id="GO:0009788">
    <property type="term" value="P:negative regulation of abscisic acid-activated signaling pathway"/>
    <property type="evidence" value="ECO:0007669"/>
    <property type="project" value="InterPro"/>
</dbReference>
<feature type="compositionally biased region" description="Low complexity" evidence="7">
    <location>
        <begin position="232"/>
        <end position="243"/>
    </location>
</feature>
<comment type="subcellular location">
    <subcellularLocation>
        <location evidence="1">Nucleus</location>
    </subcellularLocation>
</comment>
<dbReference type="FunFam" id="3.30.160.60:FF:001366">
    <property type="entry name" value="Zinc finger protein 2"/>
    <property type="match status" value="1"/>
</dbReference>
<evidence type="ECO:0000256" key="4">
    <source>
        <dbReference type="ARBA" id="ARBA00022833"/>
    </source>
</evidence>
<keyword evidence="4" id="KW-0862">Zinc</keyword>
<protein>
    <recommendedName>
        <fullName evidence="8">C2H2-type domain-containing protein</fullName>
    </recommendedName>
</protein>
<dbReference type="GO" id="GO:0008270">
    <property type="term" value="F:zinc ion binding"/>
    <property type="evidence" value="ECO:0007669"/>
    <property type="project" value="UniProtKB-KW"/>
</dbReference>
<comment type="caution">
    <text evidence="9">The sequence shown here is derived from an EMBL/GenBank/DDBJ whole genome shotgun (WGS) entry which is preliminary data.</text>
</comment>
<dbReference type="InterPro" id="IPR013087">
    <property type="entry name" value="Znf_C2H2_type"/>
</dbReference>
<evidence type="ECO:0000256" key="5">
    <source>
        <dbReference type="ARBA" id="ARBA00023242"/>
    </source>
</evidence>
<organism evidence="9 10">
    <name type="scientific">Salix udensis</name>
    <dbReference type="NCBI Taxonomy" id="889485"/>
    <lineage>
        <taxon>Eukaryota</taxon>
        <taxon>Viridiplantae</taxon>
        <taxon>Streptophyta</taxon>
        <taxon>Embryophyta</taxon>
        <taxon>Tracheophyta</taxon>
        <taxon>Spermatophyta</taxon>
        <taxon>Magnoliopsida</taxon>
        <taxon>eudicotyledons</taxon>
        <taxon>Gunneridae</taxon>
        <taxon>Pentapetalae</taxon>
        <taxon>rosids</taxon>
        <taxon>fabids</taxon>
        <taxon>Malpighiales</taxon>
        <taxon>Salicaceae</taxon>
        <taxon>Saliceae</taxon>
        <taxon>Salix</taxon>
    </lineage>
</organism>
<gene>
    <name evidence="9" type="ORF">OIU84_019005</name>
</gene>
<evidence type="ECO:0000256" key="7">
    <source>
        <dbReference type="SAM" id="MobiDB-lite"/>
    </source>
</evidence>
<dbReference type="PROSITE" id="PS00028">
    <property type="entry name" value="ZINC_FINGER_C2H2_1"/>
    <property type="match status" value="1"/>
</dbReference>
<dbReference type="AlphaFoldDB" id="A0AAD6KXT9"/>
<evidence type="ECO:0000256" key="2">
    <source>
        <dbReference type="ARBA" id="ARBA00022723"/>
    </source>
</evidence>
<evidence type="ECO:0000259" key="8">
    <source>
        <dbReference type="PROSITE" id="PS50157"/>
    </source>
</evidence>
<dbReference type="InterPro" id="IPR036236">
    <property type="entry name" value="Znf_C2H2_sf"/>
</dbReference>
<dbReference type="PANTHER" id="PTHR47287:SF18">
    <property type="entry name" value="TRANSCRIPTION FACTOR C2H2 FAMILY"/>
    <property type="match status" value="1"/>
</dbReference>
<dbReference type="Gene3D" id="3.30.160.60">
    <property type="entry name" value="Classic Zinc Finger"/>
    <property type="match status" value="1"/>
</dbReference>
<evidence type="ECO:0000313" key="9">
    <source>
        <dbReference type="EMBL" id="KAJ6431633.1"/>
    </source>
</evidence>
<dbReference type="PANTHER" id="PTHR47287">
    <property type="entry name" value="C2H2 AND C2HC ZINC FINGERS SUPERFAMILY PROTEIN"/>
    <property type="match status" value="1"/>
</dbReference>
<evidence type="ECO:0000256" key="1">
    <source>
        <dbReference type="ARBA" id="ARBA00004123"/>
    </source>
</evidence>
<sequence length="445" mass="48809">MPSVRDGGVVGVHLYKNQRTWKEPKIQHQSAHCIVCFSLLSLTYLSLQHHLHFLDLCFPYYVPEAHLGISRYHNWNGRRSATLPCEIMSEKVRDALQFRGAWLLLSIVSKTLGIRNKETNSSAYGEQGASTSQSSDLVNDSSELCVETDPQNNRCDAFMVQVLDLAHSIGEALSGYQQFFFGSVHIGPSTLRYHPVMITSKSKLDFENDSEVSGQVASNISVHAPSPDPSKDSTTPSSSLTDPIKLQENPVPVSLDLSLHFNSSETELKGTGETSSEVAGHAPNTAIPRVFSCNYCRRKFYSSQALGGHQNAHKRERTMAKRAMRMGMLSDRYTSLASLPLHGSAFRSLGIKAHAAMHQSLVQSQTHANTRGGARFGQGDYYGMPMFMEDDDAGSYWPGSFRQVGEAVGGNSGLSLVAQSPVMNFEAKAPPPRTDSPAPDLTLKL</sequence>
<feature type="region of interest" description="Disordered" evidence="7">
    <location>
        <begin position="425"/>
        <end position="445"/>
    </location>
</feature>